<name>A0A9D4IVE9_DREPO</name>
<gene>
    <name evidence="1" type="ORF">DPMN_166360</name>
</gene>
<evidence type="ECO:0000313" key="2">
    <source>
        <dbReference type="Proteomes" id="UP000828390"/>
    </source>
</evidence>
<accession>A0A9D4IVE9</accession>
<reference evidence="1" key="1">
    <citation type="journal article" date="2019" name="bioRxiv">
        <title>The Genome of the Zebra Mussel, Dreissena polymorpha: A Resource for Invasive Species Research.</title>
        <authorList>
            <person name="McCartney M.A."/>
            <person name="Auch B."/>
            <person name="Kono T."/>
            <person name="Mallez S."/>
            <person name="Zhang Y."/>
            <person name="Obille A."/>
            <person name="Becker A."/>
            <person name="Abrahante J.E."/>
            <person name="Garbe J."/>
            <person name="Badalamenti J.P."/>
            <person name="Herman A."/>
            <person name="Mangelson H."/>
            <person name="Liachko I."/>
            <person name="Sullivan S."/>
            <person name="Sone E.D."/>
            <person name="Koren S."/>
            <person name="Silverstein K.A.T."/>
            <person name="Beckman K.B."/>
            <person name="Gohl D.M."/>
        </authorList>
    </citation>
    <scope>NUCLEOTIDE SEQUENCE</scope>
    <source>
        <strain evidence="1">Duluth1</strain>
        <tissue evidence="1">Whole animal</tissue>
    </source>
</reference>
<keyword evidence="2" id="KW-1185">Reference proteome</keyword>
<dbReference type="AlphaFoldDB" id="A0A9D4IVE9"/>
<organism evidence="1 2">
    <name type="scientific">Dreissena polymorpha</name>
    <name type="common">Zebra mussel</name>
    <name type="synonym">Mytilus polymorpha</name>
    <dbReference type="NCBI Taxonomy" id="45954"/>
    <lineage>
        <taxon>Eukaryota</taxon>
        <taxon>Metazoa</taxon>
        <taxon>Spiralia</taxon>
        <taxon>Lophotrochozoa</taxon>
        <taxon>Mollusca</taxon>
        <taxon>Bivalvia</taxon>
        <taxon>Autobranchia</taxon>
        <taxon>Heteroconchia</taxon>
        <taxon>Euheterodonta</taxon>
        <taxon>Imparidentia</taxon>
        <taxon>Neoheterodontei</taxon>
        <taxon>Myida</taxon>
        <taxon>Dreissenoidea</taxon>
        <taxon>Dreissenidae</taxon>
        <taxon>Dreissena</taxon>
    </lineage>
</organism>
<reference evidence="1" key="2">
    <citation type="submission" date="2020-11" db="EMBL/GenBank/DDBJ databases">
        <authorList>
            <person name="McCartney M.A."/>
            <person name="Auch B."/>
            <person name="Kono T."/>
            <person name="Mallez S."/>
            <person name="Becker A."/>
            <person name="Gohl D.M."/>
            <person name="Silverstein K.A.T."/>
            <person name="Koren S."/>
            <person name="Bechman K.B."/>
            <person name="Herman A."/>
            <person name="Abrahante J.E."/>
            <person name="Garbe J."/>
        </authorList>
    </citation>
    <scope>NUCLEOTIDE SEQUENCE</scope>
    <source>
        <strain evidence="1">Duluth1</strain>
        <tissue evidence="1">Whole animal</tissue>
    </source>
</reference>
<proteinExistence type="predicted"/>
<dbReference type="EMBL" id="JAIWYP010000008">
    <property type="protein sequence ID" value="KAH3788225.1"/>
    <property type="molecule type" value="Genomic_DNA"/>
</dbReference>
<evidence type="ECO:0000313" key="1">
    <source>
        <dbReference type="EMBL" id="KAH3788225.1"/>
    </source>
</evidence>
<comment type="caution">
    <text evidence="1">The sequence shown here is derived from an EMBL/GenBank/DDBJ whole genome shotgun (WGS) entry which is preliminary data.</text>
</comment>
<protein>
    <submittedName>
        <fullName evidence="1">Uncharacterized protein</fullName>
    </submittedName>
</protein>
<sequence>MYVSEKEHFELCDTETHMQYEKVNSGESTSMEGGCLLDDDRIVTECFDNVVRVYDFNSGWGFNELET</sequence>
<dbReference type="Proteomes" id="UP000828390">
    <property type="component" value="Unassembled WGS sequence"/>
</dbReference>